<reference evidence="1" key="1">
    <citation type="submission" date="2019-07" db="EMBL/GenBank/DDBJ databases">
        <authorList>
            <person name="Weber M."/>
            <person name="Kostadinov I."/>
            <person name="Kostadinov D I."/>
        </authorList>
    </citation>
    <scope>NUCLEOTIDE SEQUENCE</scope>
    <source>
        <strain evidence="1">Gfbio:sag-sample-m06:053724c1-46a9-4a36-b237-ea2bf867836b</strain>
    </source>
</reference>
<organism evidence="1">
    <name type="scientific">uncultured Woeseiaceae bacterium</name>
    <dbReference type="NCBI Taxonomy" id="1983305"/>
    <lineage>
        <taxon>Bacteria</taxon>
        <taxon>Pseudomonadati</taxon>
        <taxon>Pseudomonadota</taxon>
        <taxon>Gammaproteobacteria</taxon>
        <taxon>Woeseiales</taxon>
        <taxon>Woeseiaceae</taxon>
        <taxon>environmental samples</taxon>
    </lineage>
</organism>
<gene>
    <name evidence="1" type="ORF">JTBM06_V1_30045</name>
</gene>
<protein>
    <recommendedName>
        <fullName evidence="2">Pathogenicity locus</fullName>
    </recommendedName>
</protein>
<sequence>MADELQIIPGIGPSMAKDLRNLGIFELTDLRGQNPEMMYKRLCLIHDMHIDRCVLYVFRCAVYFASEDEHEPELLKWWNWKDEDLKLH</sequence>
<evidence type="ECO:0008006" key="2">
    <source>
        <dbReference type="Google" id="ProtNLM"/>
    </source>
</evidence>
<dbReference type="AlphaFoldDB" id="A0A7D9D1U1"/>
<evidence type="ECO:0000313" key="1">
    <source>
        <dbReference type="EMBL" id="VUX55486.1"/>
    </source>
</evidence>
<dbReference type="InterPro" id="IPR021725">
    <property type="entry name" value="Cdd1"/>
</dbReference>
<proteinExistence type="predicted"/>
<name>A0A7D9D1U1_9GAMM</name>
<dbReference type="EMBL" id="LR633967">
    <property type="protein sequence ID" value="VUX55486.1"/>
    <property type="molecule type" value="Genomic_DNA"/>
</dbReference>
<dbReference type="Pfam" id="PF11731">
    <property type="entry name" value="Cdd1"/>
    <property type="match status" value="1"/>
</dbReference>
<accession>A0A7D9D1U1</accession>
<dbReference type="Gene3D" id="1.10.150.20">
    <property type="entry name" value="5' to 3' exonuclease, C-terminal subdomain"/>
    <property type="match status" value="1"/>
</dbReference>